<feature type="region of interest" description="Disordered" evidence="1">
    <location>
        <begin position="1"/>
        <end position="24"/>
    </location>
</feature>
<evidence type="ECO:0000313" key="3">
    <source>
        <dbReference type="EMBL" id="CZR62580.1"/>
    </source>
</evidence>
<feature type="compositionally biased region" description="Polar residues" evidence="1">
    <location>
        <begin position="10"/>
        <end position="24"/>
    </location>
</feature>
<accession>A0A1L7XBZ9</accession>
<proteinExistence type="predicted"/>
<organism evidence="3 4">
    <name type="scientific">Phialocephala subalpina</name>
    <dbReference type="NCBI Taxonomy" id="576137"/>
    <lineage>
        <taxon>Eukaryota</taxon>
        <taxon>Fungi</taxon>
        <taxon>Dikarya</taxon>
        <taxon>Ascomycota</taxon>
        <taxon>Pezizomycotina</taxon>
        <taxon>Leotiomycetes</taxon>
        <taxon>Helotiales</taxon>
        <taxon>Mollisiaceae</taxon>
        <taxon>Phialocephala</taxon>
        <taxon>Phialocephala fortinii species complex</taxon>
    </lineage>
</organism>
<name>A0A1L7XBZ9_9HELO</name>
<feature type="domain" description="DUF6604" evidence="2">
    <location>
        <begin position="74"/>
        <end position="203"/>
    </location>
</feature>
<dbReference type="PANTHER" id="PTHR38795">
    <property type="entry name" value="DUF6604 DOMAIN-CONTAINING PROTEIN"/>
    <property type="match status" value="1"/>
</dbReference>
<dbReference type="AlphaFoldDB" id="A0A1L7XBZ9"/>
<evidence type="ECO:0000259" key="2">
    <source>
        <dbReference type="Pfam" id="PF20253"/>
    </source>
</evidence>
<protein>
    <recommendedName>
        <fullName evidence="2">DUF6604 domain-containing protein</fullName>
    </recommendedName>
</protein>
<dbReference type="OrthoDB" id="5339038at2759"/>
<dbReference type="STRING" id="576137.A0A1L7XBZ9"/>
<sequence>MADRHDSSRTNETPDTCSTGIPPALNTTGEIKLNSQVPLSRFVAKHISPIPSTIYRLFQSVITDRKSGGVEWASNRRTEIPDNENSDEVIFANTFFMLHLEDPSDVEPPEDADDHSVHMRQKRQRKKTTGKGKKGKKSKKTRRNTDDSALDEIPLVDYRIIEDRDGEAPTYSDYFITAYTLFAQMIELRSLIQIIWRQVAYGQPPGKARSLIKITLHHLNPGAKEPRFIDDNDVCFGLKEQFLIYCYQDLQDFIVDFQKTRNVKKSALNGVEPTQSIGCTTWDLSIAAPFRRPWGFGDFPGLVTSLVMQKEGTNFLLRIPPYIVFQLQCIVDSITVSRGWSTSTFQGDILGQPAQDFRPNRDAELFMRRDGYDCGFGFQKAAIMLHVIWDEVSTLDYIYAEAGLIERFRSHLSQRFGYTTFTFGAFDSTAPRSRFSNTNKNGLWEYCPFICGVGLEDVLHDSSDLGVVTWDIRVEPTCAVHLYNMLANKGYTDNTNGLFALLTEHFSTEFFPRGKVLIADFGKSFLYNKHCGPASLNGDRPNRNRVRNRQSREARSITDFLNPVANQFFKIKTLLRLYREADWDPDRISEEDIPIPSYLAILRLSQAKHHIDPTSGKKFFEETPLPLYMTARSSGKCL</sequence>
<dbReference type="Pfam" id="PF20253">
    <property type="entry name" value="DUF6604"/>
    <property type="match status" value="1"/>
</dbReference>
<dbReference type="InterPro" id="IPR046539">
    <property type="entry name" value="DUF6604"/>
</dbReference>
<gene>
    <name evidence="3" type="ORF">PAC_12477</name>
</gene>
<evidence type="ECO:0000313" key="4">
    <source>
        <dbReference type="Proteomes" id="UP000184330"/>
    </source>
</evidence>
<dbReference type="Proteomes" id="UP000184330">
    <property type="component" value="Unassembled WGS sequence"/>
</dbReference>
<reference evidence="3 4" key="1">
    <citation type="submission" date="2016-03" db="EMBL/GenBank/DDBJ databases">
        <authorList>
            <person name="Ploux O."/>
        </authorList>
    </citation>
    <scope>NUCLEOTIDE SEQUENCE [LARGE SCALE GENOMIC DNA]</scope>
    <source>
        <strain evidence="3 4">UAMH 11012</strain>
    </source>
</reference>
<feature type="compositionally biased region" description="Basic residues" evidence="1">
    <location>
        <begin position="118"/>
        <end position="142"/>
    </location>
</feature>
<dbReference type="EMBL" id="FJOG01000021">
    <property type="protein sequence ID" value="CZR62580.1"/>
    <property type="molecule type" value="Genomic_DNA"/>
</dbReference>
<evidence type="ECO:0000256" key="1">
    <source>
        <dbReference type="SAM" id="MobiDB-lite"/>
    </source>
</evidence>
<keyword evidence="4" id="KW-1185">Reference proteome</keyword>
<feature type="region of interest" description="Disordered" evidence="1">
    <location>
        <begin position="102"/>
        <end position="146"/>
    </location>
</feature>
<feature type="compositionally biased region" description="Acidic residues" evidence="1">
    <location>
        <begin position="103"/>
        <end position="113"/>
    </location>
</feature>
<dbReference type="PANTHER" id="PTHR38795:SF1">
    <property type="entry name" value="DUF6604 DOMAIN-CONTAINING PROTEIN"/>
    <property type="match status" value="1"/>
</dbReference>